<evidence type="ECO:0000313" key="3">
    <source>
        <dbReference type="Proteomes" id="UP000466442"/>
    </source>
</evidence>
<proteinExistence type="predicted"/>
<dbReference type="Proteomes" id="UP000466442">
    <property type="component" value="Unassembled WGS sequence"/>
</dbReference>
<comment type="caution">
    <text evidence="2">The sequence shown here is derived from an EMBL/GenBank/DDBJ whole genome shotgun (WGS) entry which is preliminary data.</text>
</comment>
<accession>A0A8S9XB31</accession>
<organism evidence="2 3">
    <name type="scientific">Apolygus lucorum</name>
    <name type="common">Small green plant bug</name>
    <name type="synonym">Lygocoris lucorum</name>
    <dbReference type="NCBI Taxonomy" id="248454"/>
    <lineage>
        <taxon>Eukaryota</taxon>
        <taxon>Metazoa</taxon>
        <taxon>Ecdysozoa</taxon>
        <taxon>Arthropoda</taxon>
        <taxon>Hexapoda</taxon>
        <taxon>Insecta</taxon>
        <taxon>Pterygota</taxon>
        <taxon>Neoptera</taxon>
        <taxon>Paraneoptera</taxon>
        <taxon>Hemiptera</taxon>
        <taxon>Heteroptera</taxon>
        <taxon>Panheteroptera</taxon>
        <taxon>Cimicomorpha</taxon>
        <taxon>Miridae</taxon>
        <taxon>Mirini</taxon>
        <taxon>Apolygus</taxon>
    </lineage>
</organism>
<keyword evidence="3" id="KW-1185">Reference proteome</keyword>
<protein>
    <submittedName>
        <fullName evidence="2">Uncharacterized protein</fullName>
    </submittedName>
</protein>
<reference evidence="2" key="1">
    <citation type="journal article" date="2021" name="Mol. Ecol. Resour.">
        <title>Apolygus lucorum genome provides insights into omnivorousness and mesophyll feeding.</title>
        <authorList>
            <person name="Liu Y."/>
            <person name="Liu H."/>
            <person name="Wang H."/>
            <person name="Huang T."/>
            <person name="Liu B."/>
            <person name="Yang B."/>
            <person name="Yin L."/>
            <person name="Li B."/>
            <person name="Zhang Y."/>
            <person name="Zhang S."/>
            <person name="Jiang F."/>
            <person name="Zhang X."/>
            <person name="Ren Y."/>
            <person name="Wang B."/>
            <person name="Wang S."/>
            <person name="Lu Y."/>
            <person name="Wu K."/>
            <person name="Fan W."/>
            <person name="Wang G."/>
        </authorList>
    </citation>
    <scope>NUCLEOTIDE SEQUENCE</scope>
    <source>
        <strain evidence="2">12Hb</strain>
    </source>
</reference>
<name>A0A8S9XB31_APOLU</name>
<sequence length="217" mass="24475">MASGKGTMRVIVTFFCEEDDSRDPTYEFDEAANESSDSYESEIGFHEELSHPGITESNHLPPFSEPEPQVVNSAESCDNGIHLFEGIFPTGSYNGEISEIILTQPEVFPVAPVQDDHQFTTMKQNIHSCPVELFDELPVISCESQSIPDREKEATLQHHLKFNTTAQFPVSEAKKKDLMKLCEDLQIPTVYHDFYHRLPTSQDLRVTLPEPDENEAG</sequence>
<dbReference type="OrthoDB" id="6776127at2759"/>
<dbReference type="EMBL" id="WIXP02000008">
    <property type="protein sequence ID" value="KAF6206173.1"/>
    <property type="molecule type" value="Genomic_DNA"/>
</dbReference>
<evidence type="ECO:0000313" key="2">
    <source>
        <dbReference type="EMBL" id="KAF6206173.1"/>
    </source>
</evidence>
<dbReference type="AlphaFoldDB" id="A0A8S9XB31"/>
<evidence type="ECO:0000256" key="1">
    <source>
        <dbReference type="SAM" id="MobiDB-lite"/>
    </source>
</evidence>
<gene>
    <name evidence="2" type="ORF">GE061_017399</name>
</gene>
<feature type="region of interest" description="Disordered" evidence="1">
    <location>
        <begin position="52"/>
        <end position="72"/>
    </location>
</feature>